<dbReference type="Proteomes" id="UP000034107">
    <property type="component" value="Unassembled WGS sequence"/>
</dbReference>
<organism evidence="1 2">
    <name type="scientific">Candidatus Nomurabacteria bacterium GW2011_GWA1_46_11</name>
    <dbReference type="NCBI Taxonomy" id="1618732"/>
    <lineage>
        <taxon>Bacteria</taxon>
        <taxon>Candidatus Nomuraibacteriota</taxon>
    </lineage>
</organism>
<proteinExistence type="predicted"/>
<sequence length="76" mass="8964">MSMDLTEKLAELERKRMETVAKLKERLKYFHGIKHENADSEYKYNQIKVLEAHVLSLTEEIEELKAKIRYSQGPLA</sequence>
<accession>A0A0G1QRI1</accession>
<comment type="caution">
    <text evidence="1">The sequence shown here is derived from an EMBL/GenBank/DDBJ whole genome shotgun (WGS) entry which is preliminary data.</text>
</comment>
<protein>
    <recommendedName>
        <fullName evidence="3">Transcription elongation factor GreA/GreB N-terminal domain-containing protein</fullName>
    </recommendedName>
</protein>
<dbReference type="AlphaFoldDB" id="A0A0G1QRI1"/>
<dbReference type="EMBL" id="LCLS01000042">
    <property type="protein sequence ID" value="KKU20373.1"/>
    <property type="molecule type" value="Genomic_DNA"/>
</dbReference>
<evidence type="ECO:0000313" key="1">
    <source>
        <dbReference type="EMBL" id="KKU20373.1"/>
    </source>
</evidence>
<name>A0A0G1QRI1_9BACT</name>
<evidence type="ECO:0008006" key="3">
    <source>
        <dbReference type="Google" id="ProtNLM"/>
    </source>
</evidence>
<evidence type="ECO:0000313" key="2">
    <source>
        <dbReference type="Proteomes" id="UP000034107"/>
    </source>
</evidence>
<gene>
    <name evidence="1" type="ORF">UX31_C0042G0008</name>
</gene>
<reference evidence="1 2" key="1">
    <citation type="journal article" date="2015" name="Nature">
        <title>rRNA introns, odd ribosomes, and small enigmatic genomes across a large radiation of phyla.</title>
        <authorList>
            <person name="Brown C.T."/>
            <person name="Hug L.A."/>
            <person name="Thomas B.C."/>
            <person name="Sharon I."/>
            <person name="Castelle C.J."/>
            <person name="Singh A."/>
            <person name="Wilkins M.J."/>
            <person name="Williams K.H."/>
            <person name="Banfield J.F."/>
        </authorList>
    </citation>
    <scope>NUCLEOTIDE SEQUENCE [LARGE SCALE GENOMIC DNA]</scope>
</reference>